<gene>
    <name evidence="1" type="ORF">BpHYR1_010365</name>
</gene>
<sequence>MFNQFAHKGIEALQLFKTASSHLDKILSAISNVAICQRKLITWTKKVTAILPRFNLTVENASLPLNIHEITIYVSKKNNKEFFGIISLNELIK</sequence>
<keyword evidence="2" id="KW-1185">Reference proteome</keyword>
<dbReference type="EMBL" id="REGN01003286">
    <property type="protein sequence ID" value="RNA23463.1"/>
    <property type="molecule type" value="Genomic_DNA"/>
</dbReference>
<protein>
    <submittedName>
        <fullName evidence="1">Uncharacterized protein</fullName>
    </submittedName>
</protein>
<evidence type="ECO:0000313" key="1">
    <source>
        <dbReference type="EMBL" id="RNA23463.1"/>
    </source>
</evidence>
<proteinExistence type="predicted"/>
<dbReference type="Proteomes" id="UP000276133">
    <property type="component" value="Unassembled WGS sequence"/>
</dbReference>
<comment type="caution">
    <text evidence="1">The sequence shown here is derived from an EMBL/GenBank/DDBJ whole genome shotgun (WGS) entry which is preliminary data.</text>
</comment>
<dbReference type="AlphaFoldDB" id="A0A3M7RIR1"/>
<organism evidence="1 2">
    <name type="scientific">Brachionus plicatilis</name>
    <name type="common">Marine rotifer</name>
    <name type="synonym">Brachionus muelleri</name>
    <dbReference type="NCBI Taxonomy" id="10195"/>
    <lineage>
        <taxon>Eukaryota</taxon>
        <taxon>Metazoa</taxon>
        <taxon>Spiralia</taxon>
        <taxon>Gnathifera</taxon>
        <taxon>Rotifera</taxon>
        <taxon>Eurotatoria</taxon>
        <taxon>Monogononta</taxon>
        <taxon>Pseudotrocha</taxon>
        <taxon>Ploima</taxon>
        <taxon>Brachionidae</taxon>
        <taxon>Brachionus</taxon>
    </lineage>
</organism>
<evidence type="ECO:0000313" key="2">
    <source>
        <dbReference type="Proteomes" id="UP000276133"/>
    </source>
</evidence>
<reference evidence="1 2" key="1">
    <citation type="journal article" date="2018" name="Sci. Rep.">
        <title>Genomic signatures of local adaptation to the degree of environmental predictability in rotifers.</title>
        <authorList>
            <person name="Franch-Gras L."/>
            <person name="Hahn C."/>
            <person name="Garcia-Roger E.M."/>
            <person name="Carmona M.J."/>
            <person name="Serra M."/>
            <person name="Gomez A."/>
        </authorList>
    </citation>
    <scope>NUCLEOTIDE SEQUENCE [LARGE SCALE GENOMIC DNA]</scope>
    <source>
        <strain evidence="1">HYR1</strain>
    </source>
</reference>
<name>A0A3M7RIR1_BRAPC</name>
<accession>A0A3M7RIR1</accession>